<dbReference type="OrthoDB" id="974660at2"/>
<proteinExistence type="predicted"/>
<dbReference type="InterPro" id="IPR011050">
    <property type="entry name" value="Pectin_lyase_fold/virulence"/>
</dbReference>
<sequence>MKTRNHFLLMLAAGAMFATSCKKNDSGSTTISTPPLQVGQTVSDAQPLCGAIKGTMLSGKTYTIGCDVVVPAGDTLLLQAGVRVNVTGNYSIAVKGTLISLGTKDNPNWFTVPGLTKTDVASVDPSTDPAFAGKWLGINADTSCQLLVLKWTHLEYGGGAWTNPSVNGVKSGDLSRLIFFQNPAGSLIIEDSWLYGCVDDAVRIAGGKFSIMRNTIEKCGYQGGDVFNAKSGSVGDMAYNMFVGTATTGTKASNKGGLNPQTNINMYNNTYVNGGYRQIQTGRGGSVNYEEGSKGSAYNNLIVNCKFGLRIVNNPAADTLNMHYGYSYNYGDSLSIVNQFYPQGYITVPQSSDMPNPSSYLPSGYVLGAPYNASALVGQNNPQFVNYPLPAPGVQNITYATGFDFHLKSTSPCIGKGYTAFSALAVVPVDPNFGATTISQPGKDIGCYQADGSGNQH</sequence>
<accession>A0A2W2AD48</accession>
<name>A0A2W2AD48_9BACT</name>
<dbReference type="RefSeq" id="WP_110998438.1">
    <property type="nucleotide sequence ID" value="NZ_QKTW01000013.1"/>
</dbReference>
<dbReference type="AlphaFoldDB" id="A0A2W2AD48"/>
<evidence type="ECO:0000313" key="3">
    <source>
        <dbReference type="Proteomes" id="UP000248745"/>
    </source>
</evidence>
<evidence type="ECO:0008006" key="4">
    <source>
        <dbReference type="Google" id="ProtNLM"/>
    </source>
</evidence>
<comment type="caution">
    <text evidence="2">The sequence shown here is derived from an EMBL/GenBank/DDBJ whole genome shotgun (WGS) entry which is preliminary data.</text>
</comment>
<keyword evidence="3" id="KW-1185">Reference proteome</keyword>
<keyword evidence="1" id="KW-0732">Signal</keyword>
<dbReference type="Proteomes" id="UP000248745">
    <property type="component" value="Unassembled WGS sequence"/>
</dbReference>
<feature type="chain" id="PRO_5016048656" description="Right-handed parallel beta-helix repeat-containing protein" evidence="1">
    <location>
        <begin position="19"/>
        <end position="457"/>
    </location>
</feature>
<organism evidence="2 3">
    <name type="scientific">Taibaiella soli</name>
    <dbReference type="NCBI Taxonomy" id="1649169"/>
    <lineage>
        <taxon>Bacteria</taxon>
        <taxon>Pseudomonadati</taxon>
        <taxon>Bacteroidota</taxon>
        <taxon>Chitinophagia</taxon>
        <taxon>Chitinophagales</taxon>
        <taxon>Chitinophagaceae</taxon>
        <taxon>Taibaiella</taxon>
    </lineage>
</organism>
<dbReference type="EMBL" id="QKTW01000013">
    <property type="protein sequence ID" value="PZF73375.1"/>
    <property type="molecule type" value="Genomic_DNA"/>
</dbReference>
<feature type="signal peptide" evidence="1">
    <location>
        <begin position="1"/>
        <end position="18"/>
    </location>
</feature>
<protein>
    <recommendedName>
        <fullName evidence="4">Right-handed parallel beta-helix repeat-containing protein</fullName>
    </recommendedName>
</protein>
<gene>
    <name evidence="2" type="ORF">DN068_08265</name>
</gene>
<dbReference type="SUPFAM" id="SSF51126">
    <property type="entry name" value="Pectin lyase-like"/>
    <property type="match status" value="1"/>
</dbReference>
<evidence type="ECO:0000256" key="1">
    <source>
        <dbReference type="SAM" id="SignalP"/>
    </source>
</evidence>
<dbReference type="PROSITE" id="PS51257">
    <property type="entry name" value="PROKAR_LIPOPROTEIN"/>
    <property type="match status" value="1"/>
</dbReference>
<reference evidence="2 3" key="1">
    <citation type="submission" date="2018-06" db="EMBL/GenBank/DDBJ databases">
        <title>Mucibacter soli gen. nov., sp. nov., a new member of the family Chitinophagaceae producing mucin.</title>
        <authorList>
            <person name="Kim M.-K."/>
            <person name="Park S."/>
            <person name="Kim T.-S."/>
            <person name="Joung Y."/>
            <person name="Han J.-H."/>
            <person name="Kim S.B."/>
        </authorList>
    </citation>
    <scope>NUCLEOTIDE SEQUENCE [LARGE SCALE GENOMIC DNA]</scope>
    <source>
        <strain evidence="2 3">R1-15</strain>
    </source>
</reference>
<evidence type="ECO:0000313" key="2">
    <source>
        <dbReference type="EMBL" id="PZF73375.1"/>
    </source>
</evidence>